<dbReference type="PROSITE" id="PS51471">
    <property type="entry name" value="FE2OG_OXY"/>
    <property type="match status" value="1"/>
</dbReference>
<protein>
    <submittedName>
        <fullName evidence="2">Alpha-ketoglutarate-dependent dioxygenase AlkB</fullName>
    </submittedName>
</protein>
<dbReference type="PANTHER" id="PTHR12463:SF1">
    <property type="entry name" value="2-OXOGLUTARATE AND FE-DEPENDENT OXYGENASE FAMILY PROTEIN"/>
    <property type="match status" value="1"/>
</dbReference>
<reference evidence="2 3" key="1">
    <citation type="submission" date="2022-11" db="EMBL/GenBank/DDBJ databases">
        <title>Minimal conservation of predation-associated metabolite biosynthetic gene clusters underscores biosynthetic potential of Myxococcota including descriptions for ten novel species: Archangium lansinium sp. nov., Myxococcus landrumus sp. nov., Nannocystis bai.</title>
        <authorList>
            <person name="Ahearne A."/>
            <person name="Stevens C."/>
            <person name="Dowd S."/>
        </authorList>
    </citation>
    <scope>NUCLEOTIDE SEQUENCE [LARGE SCALE GENOMIC DNA]</scope>
    <source>
        <strain evidence="2 3">BB15-2</strain>
    </source>
</reference>
<proteinExistence type="predicted"/>
<dbReference type="EMBL" id="JAQNDL010000003">
    <property type="protein sequence ID" value="MDC0722065.1"/>
    <property type="molecule type" value="Genomic_DNA"/>
</dbReference>
<name>A0ABT5E870_9BACT</name>
<accession>A0ABT5E870</accession>
<dbReference type="InterPro" id="IPR032857">
    <property type="entry name" value="ALKBH4"/>
</dbReference>
<gene>
    <name evidence="2" type="ORF">POL25_34480</name>
</gene>
<organism evidence="2 3">
    <name type="scientific">Nannocystis bainbridge</name>
    <dbReference type="NCBI Taxonomy" id="2995303"/>
    <lineage>
        <taxon>Bacteria</taxon>
        <taxon>Pseudomonadati</taxon>
        <taxon>Myxococcota</taxon>
        <taxon>Polyangia</taxon>
        <taxon>Nannocystales</taxon>
        <taxon>Nannocystaceae</taxon>
        <taxon>Nannocystis</taxon>
    </lineage>
</organism>
<feature type="domain" description="Fe2OG dioxygenase" evidence="1">
    <location>
        <begin position="83"/>
        <end position="182"/>
    </location>
</feature>
<comment type="caution">
    <text evidence="2">The sequence shown here is derived from an EMBL/GenBank/DDBJ whole genome shotgun (WGS) entry which is preliminary data.</text>
</comment>
<dbReference type="InterPro" id="IPR027450">
    <property type="entry name" value="AlkB-like"/>
</dbReference>
<evidence type="ECO:0000313" key="3">
    <source>
        <dbReference type="Proteomes" id="UP001221686"/>
    </source>
</evidence>
<dbReference type="Gene3D" id="2.60.120.590">
    <property type="entry name" value="Alpha-ketoglutarate-dependent dioxygenase AlkB-like"/>
    <property type="match status" value="1"/>
</dbReference>
<keyword evidence="2" id="KW-0223">Dioxygenase</keyword>
<sequence>MAATVPGLRLKPAWISAERERDLLAAIDALPWDDGLRRRVQHHGYRYAYRGRKVEAAEPLGPLPAWAAELAARLHAEAVFTCPPDQVIVNEYLPGQGISAHIDCVPCFGPVVASLSLGSGATMALSHPDTGSRADVWLAPRSLLILADDARYRWRHAIPARRSDPDRGPRGRRLSLTFRTVLRDLRR</sequence>
<dbReference type="InterPro" id="IPR037151">
    <property type="entry name" value="AlkB-like_sf"/>
</dbReference>
<dbReference type="RefSeq" id="WP_272090562.1">
    <property type="nucleotide sequence ID" value="NZ_JAQNDL010000003.1"/>
</dbReference>
<dbReference type="Proteomes" id="UP001221686">
    <property type="component" value="Unassembled WGS sequence"/>
</dbReference>
<evidence type="ECO:0000313" key="2">
    <source>
        <dbReference type="EMBL" id="MDC0722065.1"/>
    </source>
</evidence>
<dbReference type="SUPFAM" id="SSF51197">
    <property type="entry name" value="Clavaminate synthase-like"/>
    <property type="match status" value="1"/>
</dbReference>
<keyword evidence="2" id="KW-0560">Oxidoreductase</keyword>
<dbReference type="PANTHER" id="PTHR12463">
    <property type="entry name" value="OXYGENASE-RELATED"/>
    <property type="match status" value="1"/>
</dbReference>
<dbReference type="GO" id="GO:0051213">
    <property type="term" value="F:dioxygenase activity"/>
    <property type="evidence" value="ECO:0007669"/>
    <property type="project" value="UniProtKB-KW"/>
</dbReference>
<dbReference type="Pfam" id="PF13532">
    <property type="entry name" value="2OG-FeII_Oxy_2"/>
    <property type="match status" value="1"/>
</dbReference>
<keyword evidence="3" id="KW-1185">Reference proteome</keyword>
<dbReference type="InterPro" id="IPR005123">
    <property type="entry name" value="Oxoglu/Fe-dep_dioxygenase_dom"/>
</dbReference>
<evidence type="ECO:0000259" key="1">
    <source>
        <dbReference type="PROSITE" id="PS51471"/>
    </source>
</evidence>